<protein>
    <recommendedName>
        <fullName evidence="4">HNH endonuclease</fullName>
    </recommendedName>
</protein>
<evidence type="ECO:0000256" key="1">
    <source>
        <dbReference type="SAM" id="SignalP"/>
    </source>
</evidence>
<keyword evidence="1" id="KW-0732">Signal</keyword>
<dbReference type="Proteomes" id="UP001160334">
    <property type="component" value="Unassembled WGS sequence"/>
</dbReference>
<comment type="caution">
    <text evidence="2">The sequence shown here is derived from an EMBL/GenBank/DDBJ whole genome shotgun (WGS) entry which is preliminary data.</text>
</comment>
<sequence>MFRHARRAGALAVAVAASAALVTGCSAATDLAPEASLAPAPVASSTVLTDTIDVSTAQTLLERLPVKGRAPKTGYSREQFGKAWSDDVTVAGGHNSCDTRNDILNRDLVNKTFKPGTKDCVVLTGILNDPYTGKRIEFKRGQNTSTAVQIDHIVSATVAEADEECPGQCLRGMPLALVAMPH</sequence>
<gene>
    <name evidence="2" type="ORF">M2280_005522</name>
</gene>
<keyword evidence="3" id="KW-1185">Reference proteome</keyword>
<name>A0ABT6MK55_9NOCA</name>
<dbReference type="RefSeq" id="WP_280763493.1">
    <property type="nucleotide sequence ID" value="NZ_JARXVC010000020.1"/>
</dbReference>
<accession>A0ABT6MK55</accession>
<feature type="signal peptide" evidence="1">
    <location>
        <begin position="1"/>
        <end position="27"/>
    </location>
</feature>
<evidence type="ECO:0000313" key="3">
    <source>
        <dbReference type="Proteomes" id="UP001160334"/>
    </source>
</evidence>
<dbReference type="PROSITE" id="PS51257">
    <property type="entry name" value="PROKAR_LIPOPROTEIN"/>
    <property type="match status" value="1"/>
</dbReference>
<dbReference type="EMBL" id="JARXVC010000020">
    <property type="protein sequence ID" value="MDH6284264.1"/>
    <property type="molecule type" value="Genomic_DNA"/>
</dbReference>
<organism evidence="2 3">
    <name type="scientific">Prescottella agglutinans</name>
    <dbReference type="NCBI Taxonomy" id="1644129"/>
    <lineage>
        <taxon>Bacteria</taxon>
        <taxon>Bacillati</taxon>
        <taxon>Actinomycetota</taxon>
        <taxon>Actinomycetes</taxon>
        <taxon>Mycobacteriales</taxon>
        <taxon>Nocardiaceae</taxon>
        <taxon>Prescottella</taxon>
    </lineage>
</organism>
<evidence type="ECO:0008006" key="4">
    <source>
        <dbReference type="Google" id="ProtNLM"/>
    </source>
</evidence>
<evidence type="ECO:0000313" key="2">
    <source>
        <dbReference type="EMBL" id="MDH6284264.1"/>
    </source>
</evidence>
<reference evidence="2 3" key="1">
    <citation type="submission" date="2023-04" db="EMBL/GenBank/DDBJ databases">
        <title>Forest soil microbial communities from Buena Vista Peninsula, Colon Province, Panama.</title>
        <authorList>
            <person name="Bouskill N."/>
        </authorList>
    </citation>
    <scope>NUCLEOTIDE SEQUENCE [LARGE SCALE GENOMIC DNA]</scope>
    <source>
        <strain evidence="2 3">CFH S0262</strain>
    </source>
</reference>
<feature type="chain" id="PRO_5045646677" description="HNH endonuclease" evidence="1">
    <location>
        <begin position="28"/>
        <end position="182"/>
    </location>
</feature>
<proteinExistence type="predicted"/>